<evidence type="ECO:0000313" key="1">
    <source>
        <dbReference type="EMBL" id="EGO62596.1"/>
    </source>
</evidence>
<dbReference type="PANTHER" id="PTHR34547:SF1">
    <property type="entry name" value="YACP-LIKE NYN DOMAIN PROTEIN"/>
    <property type="match status" value="1"/>
</dbReference>
<dbReference type="Pfam" id="PF05991">
    <property type="entry name" value="NYN_YacP"/>
    <property type="match status" value="1"/>
</dbReference>
<dbReference type="AlphaFoldDB" id="F7NMY5"/>
<proteinExistence type="predicted"/>
<accession>F7NMY5</accession>
<dbReference type="Proteomes" id="UP000003240">
    <property type="component" value="Unassembled WGS sequence"/>
</dbReference>
<dbReference type="STRING" id="1009370.ALO_17341"/>
<keyword evidence="2" id="KW-1185">Reference proteome</keyword>
<comment type="caution">
    <text evidence="1">The sequence shown here is derived from an EMBL/GenBank/DDBJ whole genome shotgun (WGS) entry which is preliminary data.</text>
</comment>
<dbReference type="RefSeq" id="WP_004098154.1">
    <property type="nucleotide sequence ID" value="NZ_AFGF01000196.1"/>
</dbReference>
<gene>
    <name evidence="1" type="ORF">ALO_17341</name>
</gene>
<dbReference type="EMBL" id="AFGF01000196">
    <property type="protein sequence ID" value="EGO62596.1"/>
    <property type="molecule type" value="Genomic_DNA"/>
</dbReference>
<reference evidence="1 2" key="1">
    <citation type="journal article" date="2011" name="EMBO J.">
        <title>Structural diversity of bacterial flagellar motors.</title>
        <authorList>
            <person name="Chen S."/>
            <person name="Beeby M."/>
            <person name="Murphy G.E."/>
            <person name="Leadbetter J.R."/>
            <person name="Hendrixson D.R."/>
            <person name="Briegel A."/>
            <person name="Li Z."/>
            <person name="Shi J."/>
            <person name="Tocheva E.I."/>
            <person name="Muller A."/>
            <person name="Dobro M.J."/>
            <person name="Jensen G.J."/>
        </authorList>
    </citation>
    <scope>NUCLEOTIDE SEQUENCE [LARGE SCALE GENOMIC DNA]</scope>
    <source>
        <strain evidence="1 2">DSM 6540</strain>
    </source>
</reference>
<dbReference type="eggNOG" id="COG3688">
    <property type="taxonomic scope" value="Bacteria"/>
</dbReference>
<organism evidence="1 2">
    <name type="scientific">Acetonema longum DSM 6540</name>
    <dbReference type="NCBI Taxonomy" id="1009370"/>
    <lineage>
        <taxon>Bacteria</taxon>
        <taxon>Bacillati</taxon>
        <taxon>Bacillota</taxon>
        <taxon>Negativicutes</taxon>
        <taxon>Acetonemataceae</taxon>
        <taxon>Acetonema</taxon>
    </lineage>
</organism>
<dbReference type="CDD" id="cd10912">
    <property type="entry name" value="PIN_YacP-like"/>
    <property type="match status" value="1"/>
</dbReference>
<dbReference type="InterPro" id="IPR010298">
    <property type="entry name" value="YacP-like"/>
</dbReference>
<evidence type="ECO:0000313" key="2">
    <source>
        <dbReference type="Proteomes" id="UP000003240"/>
    </source>
</evidence>
<dbReference type="PANTHER" id="PTHR34547">
    <property type="entry name" value="YACP-LIKE NYN DOMAIN PROTEIN"/>
    <property type="match status" value="1"/>
</dbReference>
<name>F7NMY5_9FIRM</name>
<evidence type="ECO:0008006" key="3">
    <source>
        <dbReference type="Google" id="ProtNLM"/>
    </source>
</evidence>
<dbReference type="OrthoDB" id="9792160at2"/>
<sequence length="183" mass="20419">MKNGSDRDVLIVDGYNVIHAWPELAGMLENLDHARDCLVDILAEYGAFKGWRVLVVFDAHSAVSPTTSSKTETIAGVEVAYTAEGETADSYIEKLVYQWVRQEKSVYVVTSDWIEQMVILGSGGYRISARELAVDVKQVKRQLKERKEQADRTGGRHEIGSRVNADVFAKLNRLRHGAGVPQE</sequence>
<protein>
    <recommendedName>
        <fullName evidence="3">NYN domain-containing protein</fullName>
    </recommendedName>
</protein>